<keyword evidence="3 5" id="KW-0378">Hydrolase</keyword>
<comment type="similarity">
    <text evidence="1 5">Belongs to the peptidase S41A family.</text>
</comment>
<keyword evidence="6" id="KW-0812">Transmembrane</keyword>
<dbReference type="GO" id="GO:0008236">
    <property type="term" value="F:serine-type peptidase activity"/>
    <property type="evidence" value="ECO:0007669"/>
    <property type="project" value="UniProtKB-KW"/>
</dbReference>
<dbReference type="SUPFAM" id="SSF52096">
    <property type="entry name" value="ClpP/crotonase"/>
    <property type="match status" value="1"/>
</dbReference>
<dbReference type="InterPro" id="IPR041489">
    <property type="entry name" value="PDZ_6"/>
</dbReference>
<keyword evidence="9" id="KW-1185">Reference proteome</keyword>
<dbReference type="InterPro" id="IPR055210">
    <property type="entry name" value="CtpA/B_N"/>
</dbReference>
<evidence type="ECO:0000313" key="9">
    <source>
        <dbReference type="Proteomes" id="UP000248745"/>
    </source>
</evidence>
<evidence type="ECO:0000256" key="2">
    <source>
        <dbReference type="ARBA" id="ARBA00022670"/>
    </source>
</evidence>
<comment type="caution">
    <text evidence="8">The sequence shown here is derived from an EMBL/GenBank/DDBJ whole genome shotgun (WGS) entry which is preliminary data.</text>
</comment>
<dbReference type="SUPFAM" id="SSF50156">
    <property type="entry name" value="PDZ domain-like"/>
    <property type="match status" value="1"/>
</dbReference>
<dbReference type="Proteomes" id="UP000248745">
    <property type="component" value="Unassembled WGS sequence"/>
</dbReference>
<evidence type="ECO:0000313" key="8">
    <source>
        <dbReference type="EMBL" id="PZF75013.1"/>
    </source>
</evidence>
<dbReference type="PANTHER" id="PTHR32060:SF30">
    <property type="entry name" value="CARBOXY-TERMINAL PROCESSING PROTEASE CTPA"/>
    <property type="match status" value="1"/>
</dbReference>
<dbReference type="SMART" id="SM00245">
    <property type="entry name" value="TSPc"/>
    <property type="match status" value="1"/>
</dbReference>
<dbReference type="Pfam" id="PF17820">
    <property type="entry name" value="PDZ_6"/>
    <property type="match status" value="1"/>
</dbReference>
<evidence type="ECO:0000259" key="7">
    <source>
        <dbReference type="PROSITE" id="PS50106"/>
    </source>
</evidence>
<dbReference type="Pfam" id="PF03572">
    <property type="entry name" value="Peptidase_S41"/>
    <property type="match status" value="1"/>
</dbReference>
<dbReference type="Gene3D" id="3.90.226.10">
    <property type="entry name" value="2-enoyl-CoA Hydratase, Chain A, domain 1"/>
    <property type="match status" value="1"/>
</dbReference>
<sequence>MDGQKSGGLKVWLPLLFALVMVLGMTLGFNLRDTLRNKRDIQAVIERNDRLEEIIDLINEKYVDSVNSNLLYKDAITGILSHLDPHTVYIPADELQGVNEDLEGSFFGIGVEFAIVRDTIEVTSVVEDGPAEHAGIHEGDKLIKVDDKVVAGTKITSEKIIKMLRGKQHTRVNLTIKDALSAKLKQLPIERDVVPLYSIDASMMLDNETGFIKINRFSATTYDEFMKSLKSLKEKGMRQLILDLRDNPGGYLDAATHIADQFLDDEKLIVYTQGRKSARTDYKASDPGIFEHGRLAVLIDENSASASEILSGAIQDWDRGVLIGRRSFGKGLVQEQYDLDDGSALRLTIAKYYTPSGRSIQRSFAKGKEAYEEDFENRYKSGELTGKDSAAKDDDHKVYYTSQKRVVYGGGGIKPDIYVPYDTAKLSGGILSIIFSDELKIALWDYYLSHVTELRQYKTIAEFDQHFDSEEAIVKGYLQTVKPSEKGAAEKILNKPGSLAYFKLQAKAQLARILFRNNGYYSITMKDDNVIQKALEILRGNKYSDIIKR</sequence>
<proteinExistence type="inferred from homology"/>
<dbReference type="AlphaFoldDB" id="A0A2W2C4E2"/>
<dbReference type="Pfam" id="PF22694">
    <property type="entry name" value="CtpB_N-like"/>
    <property type="match status" value="1"/>
</dbReference>
<evidence type="ECO:0000256" key="5">
    <source>
        <dbReference type="RuleBase" id="RU004404"/>
    </source>
</evidence>
<dbReference type="SMART" id="SM00228">
    <property type="entry name" value="PDZ"/>
    <property type="match status" value="1"/>
</dbReference>
<keyword evidence="4 5" id="KW-0720">Serine protease</keyword>
<dbReference type="CDD" id="cd06782">
    <property type="entry name" value="cpPDZ_CPP-like"/>
    <property type="match status" value="1"/>
</dbReference>
<dbReference type="OrthoDB" id="9812068at2"/>
<dbReference type="RefSeq" id="WP_110996861.1">
    <property type="nucleotide sequence ID" value="NZ_QKTW01000001.1"/>
</dbReference>
<reference evidence="8 9" key="1">
    <citation type="submission" date="2018-06" db="EMBL/GenBank/DDBJ databases">
        <title>Mucibacter soli gen. nov., sp. nov., a new member of the family Chitinophagaceae producing mucin.</title>
        <authorList>
            <person name="Kim M.-K."/>
            <person name="Park S."/>
            <person name="Kim T.-S."/>
            <person name="Joung Y."/>
            <person name="Han J.-H."/>
            <person name="Kim S.B."/>
        </authorList>
    </citation>
    <scope>NUCLEOTIDE SEQUENCE [LARGE SCALE GENOMIC DNA]</scope>
    <source>
        <strain evidence="8 9">R1-15</strain>
    </source>
</reference>
<dbReference type="GO" id="GO:0007165">
    <property type="term" value="P:signal transduction"/>
    <property type="evidence" value="ECO:0007669"/>
    <property type="project" value="TreeGrafter"/>
</dbReference>
<keyword evidence="6" id="KW-1133">Transmembrane helix</keyword>
<dbReference type="InterPro" id="IPR001478">
    <property type="entry name" value="PDZ"/>
</dbReference>
<organism evidence="8 9">
    <name type="scientific">Taibaiella soli</name>
    <dbReference type="NCBI Taxonomy" id="1649169"/>
    <lineage>
        <taxon>Bacteria</taxon>
        <taxon>Pseudomonadati</taxon>
        <taxon>Bacteroidota</taxon>
        <taxon>Chitinophagia</taxon>
        <taxon>Chitinophagales</taxon>
        <taxon>Chitinophagaceae</taxon>
        <taxon>Taibaiella</taxon>
    </lineage>
</organism>
<dbReference type="Gene3D" id="3.30.750.44">
    <property type="match status" value="1"/>
</dbReference>
<dbReference type="InterPro" id="IPR005151">
    <property type="entry name" value="Tail-specific_protease"/>
</dbReference>
<dbReference type="PANTHER" id="PTHR32060">
    <property type="entry name" value="TAIL-SPECIFIC PROTEASE"/>
    <property type="match status" value="1"/>
</dbReference>
<evidence type="ECO:0000256" key="1">
    <source>
        <dbReference type="ARBA" id="ARBA00009179"/>
    </source>
</evidence>
<keyword evidence="2 5" id="KW-0645">Protease</keyword>
<dbReference type="InterPro" id="IPR004447">
    <property type="entry name" value="Peptidase_S41A"/>
</dbReference>
<dbReference type="GO" id="GO:0030288">
    <property type="term" value="C:outer membrane-bounded periplasmic space"/>
    <property type="evidence" value="ECO:0007669"/>
    <property type="project" value="TreeGrafter"/>
</dbReference>
<feature type="domain" description="PDZ" evidence="7">
    <location>
        <begin position="95"/>
        <end position="165"/>
    </location>
</feature>
<gene>
    <name evidence="8" type="ORF">DN068_00215</name>
</gene>
<dbReference type="GO" id="GO:0004175">
    <property type="term" value="F:endopeptidase activity"/>
    <property type="evidence" value="ECO:0007669"/>
    <property type="project" value="TreeGrafter"/>
</dbReference>
<dbReference type="CDD" id="cd07560">
    <property type="entry name" value="Peptidase_S41_CPP"/>
    <property type="match status" value="1"/>
</dbReference>
<accession>A0A2W2C4E2</accession>
<evidence type="ECO:0000256" key="3">
    <source>
        <dbReference type="ARBA" id="ARBA00022801"/>
    </source>
</evidence>
<dbReference type="EMBL" id="QKTW01000001">
    <property type="protein sequence ID" value="PZF75013.1"/>
    <property type="molecule type" value="Genomic_DNA"/>
</dbReference>
<feature type="transmembrane region" description="Helical" evidence="6">
    <location>
        <begin position="12"/>
        <end position="31"/>
    </location>
</feature>
<dbReference type="NCBIfam" id="TIGR00225">
    <property type="entry name" value="prc"/>
    <property type="match status" value="1"/>
</dbReference>
<dbReference type="GO" id="GO:0006508">
    <property type="term" value="P:proteolysis"/>
    <property type="evidence" value="ECO:0007669"/>
    <property type="project" value="UniProtKB-KW"/>
</dbReference>
<evidence type="ECO:0000256" key="4">
    <source>
        <dbReference type="ARBA" id="ARBA00022825"/>
    </source>
</evidence>
<keyword evidence="6" id="KW-0472">Membrane</keyword>
<dbReference type="Gene3D" id="2.30.42.10">
    <property type="match status" value="1"/>
</dbReference>
<evidence type="ECO:0000256" key="6">
    <source>
        <dbReference type="SAM" id="Phobius"/>
    </source>
</evidence>
<dbReference type="InterPro" id="IPR036034">
    <property type="entry name" value="PDZ_sf"/>
</dbReference>
<dbReference type="PROSITE" id="PS50106">
    <property type="entry name" value="PDZ"/>
    <property type="match status" value="1"/>
</dbReference>
<protein>
    <submittedName>
        <fullName evidence="8">Carboxyl-terminal protease</fullName>
    </submittedName>
</protein>
<dbReference type="InterPro" id="IPR029045">
    <property type="entry name" value="ClpP/crotonase-like_dom_sf"/>
</dbReference>
<name>A0A2W2C4E2_9BACT</name>